<keyword evidence="2" id="KW-1185">Reference proteome</keyword>
<organism evidence="1 2">
    <name type="scientific">Riccia fluitans</name>
    <dbReference type="NCBI Taxonomy" id="41844"/>
    <lineage>
        <taxon>Eukaryota</taxon>
        <taxon>Viridiplantae</taxon>
        <taxon>Streptophyta</taxon>
        <taxon>Embryophyta</taxon>
        <taxon>Marchantiophyta</taxon>
        <taxon>Marchantiopsida</taxon>
        <taxon>Marchantiidae</taxon>
        <taxon>Marchantiales</taxon>
        <taxon>Ricciaceae</taxon>
        <taxon>Riccia</taxon>
    </lineage>
</organism>
<dbReference type="EMBL" id="JBHFFA010000004">
    <property type="protein sequence ID" value="KAL2631813.1"/>
    <property type="molecule type" value="Genomic_DNA"/>
</dbReference>
<evidence type="ECO:0000313" key="1">
    <source>
        <dbReference type="EMBL" id="KAL2631813.1"/>
    </source>
</evidence>
<evidence type="ECO:0000313" key="2">
    <source>
        <dbReference type="Proteomes" id="UP001605036"/>
    </source>
</evidence>
<protein>
    <submittedName>
        <fullName evidence="1">Uncharacterized protein</fullName>
    </submittedName>
</protein>
<comment type="caution">
    <text evidence="1">The sequence shown here is derived from an EMBL/GenBank/DDBJ whole genome shotgun (WGS) entry which is preliminary data.</text>
</comment>
<dbReference type="Proteomes" id="UP001605036">
    <property type="component" value="Unassembled WGS sequence"/>
</dbReference>
<proteinExistence type="predicted"/>
<dbReference type="AlphaFoldDB" id="A0ABD1YM79"/>
<sequence length="123" mass="14122">MQIANLADARFGTSRQLMNQVVVYEQSTQIFMEDAHLWNRTRLSYIKLVLVVNAKLQKNKDRICILKDNLKGLSDLAKEANATLATAVEVQKANELQTDKNCQQIRLPRPFKRQVRRPKSING</sequence>
<accession>A0ABD1YM79</accession>
<gene>
    <name evidence="1" type="ORF">R1flu_016499</name>
</gene>
<reference evidence="1 2" key="1">
    <citation type="submission" date="2024-09" db="EMBL/GenBank/DDBJ databases">
        <title>Chromosome-scale assembly of Riccia fluitans.</title>
        <authorList>
            <person name="Paukszto L."/>
            <person name="Sawicki J."/>
            <person name="Karawczyk K."/>
            <person name="Piernik-Szablinska J."/>
            <person name="Szczecinska M."/>
            <person name="Mazdziarz M."/>
        </authorList>
    </citation>
    <scope>NUCLEOTIDE SEQUENCE [LARGE SCALE GENOMIC DNA]</scope>
    <source>
        <strain evidence="1">Rf_01</strain>
        <tissue evidence="1">Aerial parts of the thallus</tissue>
    </source>
</reference>
<name>A0ABD1YM79_9MARC</name>